<organism evidence="3">
    <name type="scientific">Paenarthrobacter sp. AMU7</name>
    <dbReference type="NCBI Taxonomy" id="3162492"/>
    <lineage>
        <taxon>Bacteria</taxon>
        <taxon>Bacillati</taxon>
        <taxon>Actinomycetota</taxon>
        <taxon>Actinomycetes</taxon>
        <taxon>Micrococcales</taxon>
        <taxon>Micrococcaceae</taxon>
        <taxon>Paenarthrobacter</taxon>
    </lineage>
</organism>
<accession>A0AB39YJ65</accession>
<gene>
    <name evidence="3" type="ORF">ABQM86_12450</name>
</gene>
<name>A0AB39YJ65_9MICC</name>
<keyword evidence="2" id="KW-0472">Membrane</keyword>
<reference evidence="3" key="1">
    <citation type="submission" date="2024-07" db="EMBL/GenBank/DDBJ databases">
        <authorList>
            <person name="Li J."/>
            <person name="Wei H."/>
            <person name="Ma J."/>
        </authorList>
    </citation>
    <scope>NUCLEOTIDE SEQUENCE</scope>
    <source>
        <strain evidence="3">AMU7</strain>
    </source>
</reference>
<dbReference type="AlphaFoldDB" id="A0AB39YJ65"/>
<keyword evidence="1" id="KW-0175">Coiled coil</keyword>
<evidence type="ECO:0000256" key="1">
    <source>
        <dbReference type="SAM" id="Coils"/>
    </source>
</evidence>
<keyword evidence="2" id="KW-0812">Transmembrane</keyword>
<feature type="coiled-coil region" evidence="1">
    <location>
        <begin position="22"/>
        <end position="59"/>
    </location>
</feature>
<dbReference type="RefSeq" id="WP_369744556.1">
    <property type="nucleotide sequence ID" value="NZ_CP165735.1"/>
</dbReference>
<proteinExistence type="predicted"/>
<feature type="transmembrane region" description="Helical" evidence="2">
    <location>
        <begin position="90"/>
        <end position="110"/>
    </location>
</feature>
<keyword evidence="2" id="KW-1133">Transmembrane helix</keyword>
<dbReference type="EMBL" id="CP165735">
    <property type="protein sequence ID" value="XDV69796.1"/>
    <property type="molecule type" value="Genomic_DNA"/>
</dbReference>
<sequence length="117" mass="13133">MNNEPFLPRGFQLNISDQADRAAALSADFEEAMESIAEAKQEEYEREEQNRENIQLTAKVLNGMLTTMREEAEKAAARDKEAKGTARKNFWIALSSMILAALAVITPFVIEAIKGWK</sequence>
<protein>
    <submittedName>
        <fullName evidence="3">Uncharacterized protein</fullName>
    </submittedName>
</protein>
<evidence type="ECO:0000313" key="3">
    <source>
        <dbReference type="EMBL" id="XDV69796.1"/>
    </source>
</evidence>
<evidence type="ECO:0000256" key="2">
    <source>
        <dbReference type="SAM" id="Phobius"/>
    </source>
</evidence>